<dbReference type="Pfam" id="PF06127">
    <property type="entry name" value="Mpo1-like"/>
    <property type="match status" value="1"/>
</dbReference>
<name>A0A1Y1YU44_9FUNG</name>
<dbReference type="GO" id="GO:0005783">
    <property type="term" value="C:endoplasmic reticulum"/>
    <property type="evidence" value="ECO:0007669"/>
    <property type="project" value="TreeGrafter"/>
</dbReference>
<feature type="transmembrane region" description="Helical" evidence="1">
    <location>
        <begin position="69"/>
        <end position="102"/>
    </location>
</feature>
<comment type="caution">
    <text evidence="2">The sequence shown here is derived from an EMBL/GenBank/DDBJ whole genome shotgun (WGS) entry which is preliminary data.</text>
</comment>
<dbReference type="PANTHER" id="PTHR28026:SF9">
    <property type="entry name" value="2-HYDROXY-PALMITIC ACID DIOXYGENASE MPO1"/>
    <property type="match status" value="1"/>
</dbReference>
<dbReference type="GO" id="GO:0046521">
    <property type="term" value="P:sphingoid catabolic process"/>
    <property type="evidence" value="ECO:0007669"/>
    <property type="project" value="TreeGrafter"/>
</dbReference>
<dbReference type="FunCoup" id="A0A1Y1YU44">
    <property type="interactions" value="189"/>
</dbReference>
<keyword evidence="1" id="KW-1133">Transmembrane helix</keyword>
<feature type="transmembrane region" description="Helical" evidence="1">
    <location>
        <begin position="29"/>
        <end position="49"/>
    </location>
</feature>
<dbReference type="PANTHER" id="PTHR28026">
    <property type="entry name" value="DUF962 DOMAIN PROTEIN (AFU_ORTHOLOGUE AFUA_8G05310)"/>
    <property type="match status" value="1"/>
</dbReference>
<keyword evidence="1" id="KW-0812">Transmembrane</keyword>
<proteinExistence type="predicted"/>
<evidence type="ECO:0000313" key="3">
    <source>
        <dbReference type="Proteomes" id="UP000193498"/>
    </source>
</evidence>
<dbReference type="Proteomes" id="UP000193498">
    <property type="component" value="Unassembled WGS sequence"/>
</dbReference>
<dbReference type="EMBL" id="MCFE01000068">
    <property type="protein sequence ID" value="ORY01531.1"/>
    <property type="molecule type" value="Genomic_DNA"/>
</dbReference>
<organism evidence="2 3">
    <name type="scientific">Basidiobolus meristosporus CBS 931.73</name>
    <dbReference type="NCBI Taxonomy" id="1314790"/>
    <lineage>
        <taxon>Eukaryota</taxon>
        <taxon>Fungi</taxon>
        <taxon>Fungi incertae sedis</taxon>
        <taxon>Zoopagomycota</taxon>
        <taxon>Entomophthoromycotina</taxon>
        <taxon>Basidiobolomycetes</taxon>
        <taxon>Basidiobolales</taxon>
        <taxon>Basidiobolaceae</taxon>
        <taxon>Basidiobolus</taxon>
    </lineage>
</organism>
<accession>A0A1Y1YU44</accession>
<keyword evidence="1" id="KW-0472">Membrane</keyword>
<protein>
    <submittedName>
        <fullName evidence="2">DUF962-domain-containing protein</fullName>
    </submittedName>
</protein>
<dbReference type="AlphaFoldDB" id="A0A1Y1YU44"/>
<sequence length="190" mass="22217">MSTVNESHFLNFERQFVTYGKCHTNRINIVCHTVCVPLLLWTALVLTLHFEPIFSKTLNGWELVLDWPWILIGIYTLFYLLLEPLAATFFLPVLSGLAYYAIRFAHSFPNFSQVALVLHLSCWALLFFTYIVFEKKTPALVDNFSQALLFAPFFVFFEILFALGYRPLLQKRMTDEIGQALHEYQKLHRN</sequence>
<dbReference type="GO" id="GO:0016020">
    <property type="term" value="C:membrane"/>
    <property type="evidence" value="ECO:0007669"/>
    <property type="project" value="GOC"/>
</dbReference>
<dbReference type="InParanoid" id="A0A1Y1YU44"/>
<keyword evidence="3" id="KW-1185">Reference proteome</keyword>
<reference evidence="2 3" key="1">
    <citation type="submission" date="2016-07" db="EMBL/GenBank/DDBJ databases">
        <title>Pervasive Adenine N6-methylation of Active Genes in Fungi.</title>
        <authorList>
            <consortium name="DOE Joint Genome Institute"/>
            <person name="Mondo S.J."/>
            <person name="Dannebaum R.O."/>
            <person name="Kuo R.C."/>
            <person name="Labutti K."/>
            <person name="Haridas S."/>
            <person name="Kuo A."/>
            <person name="Salamov A."/>
            <person name="Ahrendt S.R."/>
            <person name="Lipzen A."/>
            <person name="Sullivan W."/>
            <person name="Andreopoulos W.B."/>
            <person name="Clum A."/>
            <person name="Lindquist E."/>
            <person name="Daum C."/>
            <person name="Ramamoorthy G.K."/>
            <person name="Gryganskyi A."/>
            <person name="Culley D."/>
            <person name="Magnuson J.K."/>
            <person name="James T.Y."/>
            <person name="O'Malley M.A."/>
            <person name="Stajich J.E."/>
            <person name="Spatafora J.W."/>
            <person name="Visel A."/>
            <person name="Grigoriev I.V."/>
        </authorList>
    </citation>
    <scope>NUCLEOTIDE SEQUENCE [LARGE SCALE GENOMIC DNA]</scope>
    <source>
        <strain evidence="2 3">CBS 931.73</strain>
    </source>
</reference>
<feature type="transmembrane region" description="Helical" evidence="1">
    <location>
        <begin position="145"/>
        <end position="165"/>
    </location>
</feature>
<feature type="transmembrane region" description="Helical" evidence="1">
    <location>
        <begin position="114"/>
        <end position="133"/>
    </location>
</feature>
<dbReference type="InterPro" id="IPR009305">
    <property type="entry name" value="Mpo1-like"/>
</dbReference>
<gene>
    <name evidence="2" type="ORF">K493DRAFT_277927</name>
</gene>
<evidence type="ECO:0000313" key="2">
    <source>
        <dbReference type="EMBL" id="ORY01531.1"/>
    </source>
</evidence>
<dbReference type="OrthoDB" id="2124888at2759"/>
<evidence type="ECO:0000256" key="1">
    <source>
        <dbReference type="SAM" id="Phobius"/>
    </source>
</evidence>